<dbReference type="OrthoDB" id="5818554at2759"/>
<organism evidence="7 8">
    <name type="scientific">Coleophoma crateriformis</name>
    <dbReference type="NCBI Taxonomy" id="565419"/>
    <lineage>
        <taxon>Eukaryota</taxon>
        <taxon>Fungi</taxon>
        <taxon>Dikarya</taxon>
        <taxon>Ascomycota</taxon>
        <taxon>Pezizomycotina</taxon>
        <taxon>Leotiomycetes</taxon>
        <taxon>Helotiales</taxon>
        <taxon>Dermateaceae</taxon>
        <taxon>Coleophoma</taxon>
    </lineage>
</organism>
<sequence length="346" mass="38866">MAVGAPKVTFDPLHPTFGAECYGVDFSQPVTEEDVNSIRDGVAKFGVLVFRNAELDDARHVAFARQLGEIDSSTIFVMPGQKYRLAPFHELTDVGNIEPDGSIVEKGSLTYQIGQGNKLYHVDCSYNPRRVGLSILRAHKLPPKGTGGGTSFADTRTAYEDLDDDKKEKIKDYVLWHSIWHSRRLAAPDCEFLQYMVPEKNSMARHKLVQLHELSNRMNMYIAAHAHHIDGWTKEKSEPVIEALLDHASQDKYTFRIDWENDGDFIIWVGNDKVLSQVNQTKEMTQDNTCVMHRACGGEFEGKYVRDMRRATLLDSSSTAWGLNPTDETSGMLSDVARALGVSQKV</sequence>
<reference evidence="7 8" key="1">
    <citation type="journal article" date="2018" name="IMA Fungus">
        <title>IMA Genome-F 9: Draft genome sequence of Annulohypoxylon stygium, Aspergillus mulundensis, Berkeleyomyces basicola (syn. Thielaviopsis basicola), Ceratocystis smalleyi, two Cercospora beticola strains, Coleophoma cylindrospora, Fusarium fracticaudum, Phialophora cf. hyalina, and Morchella septimelata.</title>
        <authorList>
            <person name="Wingfield B.D."/>
            <person name="Bills G.F."/>
            <person name="Dong Y."/>
            <person name="Huang W."/>
            <person name="Nel W.J."/>
            <person name="Swalarsk-Parry B.S."/>
            <person name="Vaghefi N."/>
            <person name="Wilken P.M."/>
            <person name="An Z."/>
            <person name="de Beer Z.W."/>
            <person name="De Vos L."/>
            <person name="Chen L."/>
            <person name="Duong T.A."/>
            <person name="Gao Y."/>
            <person name="Hammerbacher A."/>
            <person name="Kikkert J.R."/>
            <person name="Li Y."/>
            <person name="Li H."/>
            <person name="Li K."/>
            <person name="Li Q."/>
            <person name="Liu X."/>
            <person name="Ma X."/>
            <person name="Naidoo K."/>
            <person name="Pethybridge S.J."/>
            <person name="Sun J."/>
            <person name="Steenkamp E.T."/>
            <person name="van der Nest M.A."/>
            <person name="van Wyk S."/>
            <person name="Wingfield M.J."/>
            <person name="Xiong C."/>
            <person name="Yue Q."/>
            <person name="Zhang X."/>
        </authorList>
    </citation>
    <scope>NUCLEOTIDE SEQUENCE [LARGE SCALE GENOMIC DNA]</scope>
    <source>
        <strain evidence="7 8">BP5796</strain>
    </source>
</reference>
<keyword evidence="4" id="KW-0560">Oxidoreductase</keyword>
<dbReference type="PANTHER" id="PTHR43779:SF3">
    <property type="entry name" value="(3R)-3-[(CARBOXYMETHYL)AMINO]FATTY ACID OXYGENASE_DECARBOXYLASE"/>
    <property type="match status" value="1"/>
</dbReference>
<comment type="similarity">
    <text evidence="1">Belongs to the TfdA dioxygenase family.</text>
</comment>
<evidence type="ECO:0000313" key="8">
    <source>
        <dbReference type="Proteomes" id="UP000256328"/>
    </source>
</evidence>
<dbReference type="GO" id="GO:0051213">
    <property type="term" value="F:dioxygenase activity"/>
    <property type="evidence" value="ECO:0007669"/>
    <property type="project" value="UniProtKB-KW"/>
</dbReference>
<evidence type="ECO:0000313" key="7">
    <source>
        <dbReference type="EMBL" id="RDW59248.1"/>
    </source>
</evidence>
<evidence type="ECO:0000259" key="6">
    <source>
        <dbReference type="Pfam" id="PF02668"/>
    </source>
</evidence>
<dbReference type="PANTHER" id="PTHR43779">
    <property type="entry name" value="DIOXYGENASE RV0097-RELATED"/>
    <property type="match status" value="1"/>
</dbReference>
<proteinExistence type="inferred from homology"/>
<gene>
    <name evidence="7" type="ORF">BP5796_12172</name>
</gene>
<dbReference type="AlphaFoldDB" id="A0A3D8QCB6"/>
<evidence type="ECO:0000256" key="4">
    <source>
        <dbReference type="ARBA" id="ARBA00023002"/>
    </source>
</evidence>
<dbReference type="GO" id="GO:0046872">
    <property type="term" value="F:metal ion binding"/>
    <property type="evidence" value="ECO:0007669"/>
    <property type="project" value="UniProtKB-KW"/>
</dbReference>
<keyword evidence="8" id="KW-1185">Reference proteome</keyword>
<protein>
    <recommendedName>
        <fullName evidence="6">TauD/TfdA-like domain-containing protein</fullName>
    </recommendedName>
</protein>
<keyword evidence="5" id="KW-0408">Iron</keyword>
<accession>A0A3D8QCB6</accession>
<evidence type="ECO:0000256" key="2">
    <source>
        <dbReference type="ARBA" id="ARBA00022723"/>
    </source>
</evidence>
<dbReference type="InterPro" id="IPR003819">
    <property type="entry name" value="TauD/TfdA-like"/>
</dbReference>
<evidence type="ECO:0000256" key="3">
    <source>
        <dbReference type="ARBA" id="ARBA00022964"/>
    </source>
</evidence>
<dbReference type="SUPFAM" id="SSF51197">
    <property type="entry name" value="Clavaminate synthase-like"/>
    <property type="match status" value="1"/>
</dbReference>
<evidence type="ECO:0000256" key="1">
    <source>
        <dbReference type="ARBA" id="ARBA00005896"/>
    </source>
</evidence>
<dbReference type="EMBL" id="PDLN01000020">
    <property type="protein sequence ID" value="RDW59248.1"/>
    <property type="molecule type" value="Genomic_DNA"/>
</dbReference>
<dbReference type="Gene3D" id="3.60.130.10">
    <property type="entry name" value="Clavaminate synthase-like"/>
    <property type="match status" value="1"/>
</dbReference>
<dbReference type="InterPro" id="IPR042098">
    <property type="entry name" value="TauD-like_sf"/>
</dbReference>
<keyword evidence="2" id="KW-0479">Metal-binding</keyword>
<comment type="caution">
    <text evidence="7">The sequence shown here is derived from an EMBL/GenBank/DDBJ whole genome shotgun (WGS) entry which is preliminary data.</text>
</comment>
<evidence type="ECO:0000256" key="5">
    <source>
        <dbReference type="ARBA" id="ARBA00023004"/>
    </source>
</evidence>
<feature type="domain" description="TauD/TfdA-like" evidence="6">
    <location>
        <begin position="10"/>
        <end position="268"/>
    </location>
</feature>
<dbReference type="Proteomes" id="UP000256328">
    <property type="component" value="Unassembled WGS sequence"/>
</dbReference>
<keyword evidence="3" id="KW-0223">Dioxygenase</keyword>
<dbReference type="Pfam" id="PF02668">
    <property type="entry name" value="TauD"/>
    <property type="match status" value="1"/>
</dbReference>
<name>A0A3D8QCB6_9HELO</name>
<dbReference type="InterPro" id="IPR051178">
    <property type="entry name" value="TfdA_dioxygenase"/>
</dbReference>